<evidence type="ECO:0000256" key="1">
    <source>
        <dbReference type="ARBA" id="ARBA00004141"/>
    </source>
</evidence>
<feature type="transmembrane region" description="Helical" evidence="8">
    <location>
        <begin position="69"/>
        <end position="88"/>
    </location>
</feature>
<dbReference type="GO" id="GO:0005351">
    <property type="term" value="F:carbohydrate:proton symporter activity"/>
    <property type="evidence" value="ECO:0007669"/>
    <property type="project" value="TreeGrafter"/>
</dbReference>
<dbReference type="NCBIfam" id="TIGR00879">
    <property type="entry name" value="SP"/>
    <property type="match status" value="1"/>
</dbReference>
<protein>
    <recommendedName>
        <fullName evidence="9">Major facilitator superfamily (MFS) profile domain-containing protein</fullName>
    </recommendedName>
</protein>
<evidence type="ECO:0000259" key="9">
    <source>
        <dbReference type="PROSITE" id="PS50850"/>
    </source>
</evidence>
<keyword evidence="4 8" id="KW-0812">Transmembrane</keyword>
<dbReference type="OrthoDB" id="6612291at2759"/>
<reference evidence="10 11" key="1">
    <citation type="submission" date="2016-04" db="EMBL/GenBank/DDBJ databases">
        <title>Draft genome of Fonsecaea erecta CBS 125763.</title>
        <authorList>
            <person name="Weiss V.A."/>
            <person name="Vicente V.A."/>
            <person name="Raittz R.T."/>
            <person name="Moreno L.F."/>
            <person name="De Souza E.M."/>
            <person name="Pedrosa F.O."/>
            <person name="Steffens M.B."/>
            <person name="Faoro H."/>
            <person name="Tadra-Sfeir M.Z."/>
            <person name="Najafzadeh M.J."/>
            <person name="Felipe M.S."/>
            <person name="Teixeira M."/>
            <person name="Sun J."/>
            <person name="Xi L."/>
            <person name="Gomes R."/>
            <person name="De Azevedo C.M."/>
            <person name="Salgado C.G."/>
            <person name="Da Silva M.B."/>
            <person name="Nascimento M.F."/>
            <person name="Queiroz-Telles F."/>
            <person name="Attili D.S."/>
            <person name="Gorbushina A."/>
        </authorList>
    </citation>
    <scope>NUCLEOTIDE SEQUENCE [LARGE SCALE GENOMIC DNA]</scope>
    <source>
        <strain evidence="10 11">CBS 125763</strain>
    </source>
</reference>
<dbReference type="PROSITE" id="PS00216">
    <property type="entry name" value="SUGAR_TRANSPORT_1"/>
    <property type="match status" value="1"/>
</dbReference>
<dbReference type="InterPro" id="IPR003663">
    <property type="entry name" value="Sugar/inositol_transpt"/>
</dbReference>
<dbReference type="PANTHER" id="PTHR48022:SF11">
    <property type="entry name" value="MONOSACCHARIDE TRANSPORTER (HXT8), PUTATIVE (AFU_ORTHOLOGUE AFUA_2G08120)-RELATED"/>
    <property type="match status" value="1"/>
</dbReference>
<keyword evidence="5 8" id="KW-1133">Transmembrane helix</keyword>
<comment type="caution">
    <text evidence="10">The sequence shown here is derived from an EMBL/GenBank/DDBJ whole genome shotgun (WGS) entry which is preliminary data.</text>
</comment>
<dbReference type="PROSITE" id="PS50850">
    <property type="entry name" value="MFS"/>
    <property type="match status" value="1"/>
</dbReference>
<dbReference type="PANTHER" id="PTHR48022">
    <property type="entry name" value="PLASTIDIC GLUCOSE TRANSPORTER 4"/>
    <property type="match status" value="1"/>
</dbReference>
<feature type="transmembrane region" description="Helical" evidence="8">
    <location>
        <begin position="343"/>
        <end position="367"/>
    </location>
</feature>
<feature type="transmembrane region" description="Helical" evidence="8">
    <location>
        <begin position="159"/>
        <end position="183"/>
    </location>
</feature>
<feature type="transmembrane region" description="Helical" evidence="8">
    <location>
        <begin position="125"/>
        <end position="147"/>
    </location>
</feature>
<feature type="transmembrane region" description="Helical" evidence="8">
    <location>
        <begin position="100"/>
        <end position="119"/>
    </location>
</feature>
<evidence type="ECO:0000256" key="8">
    <source>
        <dbReference type="SAM" id="Phobius"/>
    </source>
</evidence>
<evidence type="ECO:0000313" key="11">
    <source>
        <dbReference type="Proteomes" id="UP000078343"/>
    </source>
</evidence>
<dbReference type="RefSeq" id="XP_018695404.1">
    <property type="nucleotide sequence ID" value="XM_018835754.1"/>
</dbReference>
<evidence type="ECO:0000256" key="7">
    <source>
        <dbReference type="RuleBase" id="RU003346"/>
    </source>
</evidence>
<dbReference type="Pfam" id="PF00083">
    <property type="entry name" value="Sugar_tr"/>
    <property type="match status" value="1"/>
</dbReference>
<feature type="transmembrane region" description="Helical" evidence="8">
    <location>
        <begin position="189"/>
        <end position="210"/>
    </location>
</feature>
<feature type="transmembrane region" description="Helical" evidence="8">
    <location>
        <begin position="443"/>
        <end position="462"/>
    </location>
</feature>
<sequence length="531" mass="57506">MTVEGGLITSTKQAFSLLNFSTCFLLALGSFVYGYFAGIIGTTLTKASFLSYMGLIDADGNQTKNAPGLIGAMTGVFQAGGIFGIIIAGHLADKIGRKRTSISIGILGIISSAIISASQNVGMFIALRFFTGATGFAFLTVMTVYCAELAPAALRGIYVGLNGALCALGFAVSSYFGVAFYNVSNEVQWRVPIALGIVFPLVLTVGYLFVPESPRHLLMEGRKDESLKIMLRQHGHGDREDFARAEFFQMEKQAELDMQSDASWKQFYASPSVRRRVAIAVGLAFLSQSTGNLVINNYGSTLWSSLGYDAYTQLCFQAGYITVSPIFNVIGSAFADYMGRRTLLLFGLSMCLTCVSIETAMIALYGAEGTNRAGLATGAAMLFLFQASYALCGDVCVFIIVSEIFPNHLRSKGSIVAYTANALTNLVYLQVAPTAFTHIHWRFFLLFISVTACGLVWVFFFVPETKGIALEELAEIFGDKIAVHAADITVDHDAHEVHLEKHSQDDIVPTYITETNATKDTAAVHMEKSEV</sequence>
<proteinExistence type="inferred from homology"/>
<evidence type="ECO:0000256" key="2">
    <source>
        <dbReference type="ARBA" id="ARBA00010992"/>
    </source>
</evidence>
<dbReference type="AlphaFoldDB" id="A0A178ZQH1"/>
<name>A0A178ZQH1_9EURO</name>
<feature type="domain" description="Major facilitator superfamily (MFS) profile" evidence="9">
    <location>
        <begin position="22"/>
        <end position="466"/>
    </location>
</feature>
<feature type="transmembrane region" description="Helical" evidence="8">
    <location>
        <begin position="17"/>
        <end position="40"/>
    </location>
</feature>
<dbReference type="EMBL" id="LVYI01000003">
    <property type="protein sequence ID" value="OAP62037.1"/>
    <property type="molecule type" value="Genomic_DNA"/>
</dbReference>
<keyword evidence="6 8" id="KW-0472">Membrane</keyword>
<dbReference type="InterPro" id="IPR050360">
    <property type="entry name" value="MFS_Sugar_Transporters"/>
</dbReference>
<evidence type="ECO:0000256" key="3">
    <source>
        <dbReference type="ARBA" id="ARBA00022448"/>
    </source>
</evidence>
<feature type="transmembrane region" description="Helical" evidence="8">
    <location>
        <begin position="413"/>
        <end position="431"/>
    </location>
</feature>
<dbReference type="Gene3D" id="1.20.1250.20">
    <property type="entry name" value="MFS general substrate transporter like domains"/>
    <property type="match status" value="1"/>
</dbReference>
<dbReference type="SUPFAM" id="SSF103473">
    <property type="entry name" value="MFS general substrate transporter"/>
    <property type="match status" value="1"/>
</dbReference>
<comment type="subcellular location">
    <subcellularLocation>
        <location evidence="1">Membrane</location>
        <topology evidence="1">Multi-pass membrane protein</topology>
    </subcellularLocation>
</comment>
<feature type="transmembrane region" description="Helical" evidence="8">
    <location>
        <begin position="310"/>
        <end position="331"/>
    </location>
</feature>
<dbReference type="Proteomes" id="UP000078343">
    <property type="component" value="Unassembled WGS sequence"/>
</dbReference>
<evidence type="ECO:0000256" key="5">
    <source>
        <dbReference type="ARBA" id="ARBA00022989"/>
    </source>
</evidence>
<evidence type="ECO:0000256" key="4">
    <source>
        <dbReference type="ARBA" id="ARBA00022692"/>
    </source>
</evidence>
<evidence type="ECO:0000313" key="10">
    <source>
        <dbReference type="EMBL" id="OAP62037.1"/>
    </source>
</evidence>
<feature type="transmembrane region" description="Helical" evidence="8">
    <location>
        <begin position="379"/>
        <end position="401"/>
    </location>
</feature>
<keyword evidence="3 7" id="KW-0813">Transport</keyword>
<dbReference type="InterPro" id="IPR005828">
    <property type="entry name" value="MFS_sugar_transport-like"/>
</dbReference>
<organism evidence="10 11">
    <name type="scientific">Fonsecaea erecta</name>
    <dbReference type="NCBI Taxonomy" id="1367422"/>
    <lineage>
        <taxon>Eukaryota</taxon>
        <taxon>Fungi</taxon>
        <taxon>Dikarya</taxon>
        <taxon>Ascomycota</taxon>
        <taxon>Pezizomycotina</taxon>
        <taxon>Eurotiomycetes</taxon>
        <taxon>Chaetothyriomycetidae</taxon>
        <taxon>Chaetothyriales</taxon>
        <taxon>Herpotrichiellaceae</taxon>
        <taxon>Fonsecaea</taxon>
    </lineage>
</organism>
<gene>
    <name evidence="10" type="ORF">AYL99_04240</name>
</gene>
<dbReference type="GeneID" id="30008409"/>
<dbReference type="InterPro" id="IPR036259">
    <property type="entry name" value="MFS_trans_sf"/>
</dbReference>
<keyword evidence="11" id="KW-1185">Reference proteome</keyword>
<dbReference type="InterPro" id="IPR005829">
    <property type="entry name" value="Sugar_transporter_CS"/>
</dbReference>
<feature type="transmembrane region" description="Helical" evidence="8">
    <location>
        <begin position="277"/>
        <end position="298"/>
    </location>
</feature>
<accession>A0A178ZQH1</accession>
<evidence type="ECO:0000256" key="6">
    <source>
        <dbReference type="ARBA" id="ARBA00023136"/>
    </source>
</evidence>
<dbReference type="InterPro" id="IPR020846">
    <property type="entry name" value="MFS_dom"/>
</dbReference>
<dbReference type="GO" id="GO:0016020">
    <property type="term" value="C:membrane"/>
    <property type="evidence" value="ECO:0007669"/>
    <property type="project" value="UniProtKB-SubCell"/>
</dbReference>
<comment type="similarity">
    <text evidence="2 7">Belongs to the major facilitator superfamily. Sugar transporter (TC 2.A.1.1) family.</text>
</comment>